<evidence type="ECO:0000313" key="2">
    <source>
        <dbReference type="EMBL" id="CAI9922133.1"/>
    </source>
</evidence>
<accession>A0AA86NMC9</accession>
<gene>
    <name evidence="4" type="ORF">HINF_LOCUS10894</name>
    <name evidence="5" type="ORF">HINF_LOCUS35361</name>
    <name evidence="3" type="ORF">HINF_LOCUS65701</name>
    <name evidence="2" type="ORF">HINF_LOCUS9778</name>
</gene>
<comment type="caution">
    <text evidence="2">The sequence shown here is derived from an EMBL/GenBank/DDBJ whole genome shotgun (WGS) entry which is preliminary data.</text>
</comment>
<dbReference type="EMBL" id="CAXDID020000024">
    <property type="protein sequence ID" value="CAL5989517.1"/>
    <property type="molecule type" value="Genomic_DNA"/>
</dbReference>
<keyword evidence="1" id="KW-0472">Membrane</keyword>
<proteinExistence type="predicted"/>
<evidence type="ECO:0000256" key="1">
    <source>
        <dbReference type="SAM" id="Phobius"/>
    </source>
</evidence>
<dbReference type="Proteomes" id="UP001642409">
    <property type="component" value="Unassembled WGS sequence"/>
</dbReference>
<dbReference type="EMBL" id="CAXDID020000128">
    <property type="protein sequence ID" value="CAL6034257.1"/>
    <property type="molecule type" value="Genomic_DNA"/>
</dbReference>
<protein>
    <submittedName>
        <fullName evidence="4">Hypothetical_protein</fullName>
    </submittedName>
</protein>
<name>A0AA86NMC9_9EUKA</name>
<reference evidence="4 6" key="2">
    <citation type="submission" date="2024-07" db="EMBL/GenBank/DDBJ databases">
        <authorList>
            <person name="Akdeniz Z."/>
        </authorList>
    </citation>
    <scope>NUCLEOTIDE SEQUENCE [LARGE SCALE GENOMIC DNA]</scope>
</reference>
<evidence type="ECO:0000313" key="6">
    <source>
        <dbReference type="Proteomes" id="UP001642409"/>
    </source>
</evidence>
<dbReference type="EMBL" id="CATOUU010001183">
    <property type="protein sequence ID" value="CAI9978056.1"/>
    <property type="molecule type" value="Genomic_DNA"/>
</dbReference>
<evidence type="ECO:0000313" key="3">
    <source>
        <dbReference type="EMBL" id="CAI9978056.1"/>
    </source>
</evidence>
<keyword evidence="1" id="KW-0812">Transmembrane</keyword>
<evidence type="ECO:0000313" key="5">
    <source>
        <dbReference type="EMBL" id="CAL6034257.1"/>
    </source>
</evidence>
<sequence length="117" mass="13373">MFSSTRDQQDSRYAISYKFVFSSAFSAFSRINILSALLKVRKSDDMLFWVSITHGSSWQSIRQWKSAGKEYALCFVLLGSLSLGELVSFIWLRMDGIFIICLRSGKSVQVNNIEQNL</sequence>
<feature type="transmembrane region" description="Helical" evidence="1">
    <location>
        <begin position="71"/>
        <end position="92"/>
    </location>
</feature>
<keyword evidence="6" id="KW-1185">Reference proteome</keyword>
<keyword evidence="1" id="KW-1133">Transmembrane helix</keyword>
<organism evidence="2">
    <name type="scientific">Hexamita inflata</name>
    <dbReference type="NCBI Taxonomy" id="28002"/>
    <lineage>
        <taxon>Eukaryota</taxon>
        <taxon>Metamonada</taxon>
        <taxon>Diplomonadida</taxon>
        <taxon>Hexamitidae</taxon>
        <taxon>Hexamitinae</taxon>
        <taxon>Hexamita</taxon>
    </lineage>
</organism>
<evidence type="ECO:0000313" key="4">
    <source>
        <dbReference type="EMBL" id="CAL5989517.1"/>
    </source>
</evidence>
<reference evidence="2" key="1">
    <citation type="submission" date="2023-06" db="EMBL/GenBank/DDBJ databases">
        <authorList>
            <person name="Kurt Z."/>
        </authorList>
    </citation>
    <scope>NUCLEOTIDE SEQUENCE</scope>
</reference>
<dbReference type="AlphaFoldDB" id="A0AA86NMC9"/>
<dbReference type="EMBL" id="CATOUU010000248">
    <property type="protein sequence ID" value="CAI9922133.1"/>
    <property type="molecule type" value="Genomic_DNA"/>
</dbReference>